<reference evidence="1 2" key="1">
    <citation type="submission" date="2016-01" db="EMBL/GenBank/DDBJ databases">
        <title>High potential of lignocellulose degradation of a new Verrucomicrobia species.</title>
        <authorList>
            <person name="Wang Y."/>
            <person name="Shi Y."/>
            <person name="Qiu Z."/>
            <person name="Liu S."/>
            <person name="Yang H."/>
        </authorList>
    </citation>
    <scope>NUCLEOTIDE SEQUENCE [LARGE SCALE GENOMIC DNA]</scope>
    <source>
        <strain evidence="1 2">TSB47</strain>
    </source>
</reference>
<gene>
    <name evidence="1" type="ORF">AW736_02125</name>
</gene>
<proteinExistence type="predicted"/>
<dbReference type="Proteomes" id="UP000078486">
    <property type="component" value="Unassembled WGS sequence"/>
</dbReference>
<name>A0A178IQD3_9BACT</name>
<comment type="caution">
    <text evidence="1">The sequence shown here is derived from an EMBL/GenBank/DDBJ whole genome shotgun (WGS) entry which is preliminary data.</text>
</comment>
<dbReference type="EMBL" id="LRRQ01000018">
    <property type="protein sequence ID" value="OAM91617.1"/>
    <property type="molecule type" value="Genomic_DNA"/>
</dbReference>
<dbReference type="AlphaFoldDB" id="A0A178IQD3"/>
<sequence length="282" mass="32134">MTPVLNHNDIDNPVTLEIPKPDKLEANETLEVCDRQILLIMQMLASEGTLRCGVQFENCEAAHYAAIDGHPKIPVCLPEIVIETPQELLQMPRGQGNHRILVAPFGIRNPYSTKIWLVKSPAIFITHNPDCPQDHLSRDFIANPAWLELKNNAPETACKSFLEAAAKSFYCDEDYDNETGYYDDKFALDFQDCYEIATGFFLPKKLEDILLCLLKENLPTYITALGNYRACQYSWELKQIHFDRNKNTTECKLEILDNQTGARFDASCKNDDWTCVPGKHET</sequence>
<protein>
    <submittedName>
        <fullName evidence="1">Uncharacterized protein</fullName>
    </submittedName>
</protein>
<evidence type="ECO:0000313" key="2">
    <source>
        <dbReference type="Proteomes" id="UP000078486"/>
    </source>
</evidence>
<organism evidence="1 2">
    <name type="scientific">Termitidicoccus mucosus</name>
    <dbReference type="NCBI Taxonomy" id="1184151"/>
    <lineage>
        <taxon>Bacteria</taxon>
        <taxon>Pseudomonadati</taxon>
        <taxon>Verrucomicrobiota</taxon>
        <taxon>Opitutia</taxon>
        <taxon>Opitutales</taxon>
        <taxon>Opitutaceae</taxon>
        <taxon>Termitidicoccus</taxon>
    </lineage>
</organism>
<keyword evidence="2" id="KW-1185">Reference proteome</keyword>
<dbReference type="STRING" id="1184151.AW736_02125"/>
<dbReference type="RefSeq" id="WP_145928522.1">
    <property type="nucleotide sequence ID" value="NZ_CP109796.1"/>
</dbReference>
<evidence type="ECO:0000313" key="1">
    <source>
        <dbReference type="EMBL" id="OAM91617.1"/>
    </source>
</evidence>
<accession>A0A178IQD3</accession>